<feature type="chain" id="PRO_5008001207" description="Outer membrane protein beta-barrel domain-containing protein" evidence="2">
    <location>
        <begin position="21"/>
        <end position="223"/>
    </location>
</feature>
<evidence type="ECO:0000313" key="3">
    <source>
        <dbReference type="EMBL" id="ANE50747.1"/>
    </source>
</evidence>
<dbReference type="AlphaFoldDB" id="A0A172TVI0"/>
<feature type="signal peptide" evidence="2">
    <location>
        <begin position="1"/>
        <end position="20"/>
    </location>
</feature>
<dbReference type="Proteomes" id="UP000077177">
    <property type="component" value="Chromosome"/>
</dbReference>
<evidence type="ECO:0008006" key="5">
    <source>
        <dbReference type="Google" id="ProtNLM"/>
    </source>
</evidence>
<evidence type="ECO:0000256" key="2">
    <source>
        <dbReference type="SAM" id="SignalP"/>
    </source>
</evidence>
<gene>
    <name evidence="3" type="ORF">SY85_09800</name>
</gene>
<evidence type="ECO:0000313" key="4">
    <source>
        <dbReference type="Proteomes" id="UP000077177"/>
    </source>
</evidence>
<dbReference type="KEGG" id="fla:SY85_09800"/>
<feature type="transmembrane region" description="Helical" evidence="1">
    <location>
        <begin position="198"/>
        <end position="219"/>
    </location>
</feature>
<dbReference type="OrthoDB" id="825807at2"/>
<reference evidence="3 4" key="2">
    <citation type="journal article" date="2016" name="Int. J. Syst. Evol. Microbiol.">
        <title>Flavisolibacter tropicus sp. nov., isolated from tropical soil.</title>
        <authorList>
            <person name="Lee J.J."/>
            <person name="Kang M.S."/>
            <person name="Kim G.S."/>
            <person name="Lee C.S."/>
            <person name="Lim S."/>
            <person name="Lee J."/>
            <person name="Roh S.H."/>
            <person name="Kang H."/>
            <person name="Ha J.M."/>
            <person name="Bae S."/>
            <person name="Jung H.Y."/>
            <person name="Kim M.K."/>
        </authorList>
    </citation>
    <scope>NUCLEOTIDE SEQUENCE [LARGE SCALE GENOMIC DNA]</scope>
    <source>
        <strain evidence="3 4">LCS9</strain>
    </source>
</reference>
<keyword evidence="1" id="KW-0472">Membrane</keyword>
<organism evidence="3 4">
    <name type="scientific">Flavisolibacter tropicus</name>
    <dbReference type="NCBI Taxonomy" id="1492898"/>
    <lineage>
        <taxon>Bacteria</taxon>
        <taxon>Pseudomonadati</taxon>
        <taxon>Bacteroidota</taxon>
        <taxon>Chitinophagia</taxon>
        <taxon>Chitinophagales</taxon>
        <taxon>Chitinophagaceae</taxon>
        <taxon>Flavisolibacter</taxon>
    </lineage>
</organism>
<keyword evidence="4" id="KW-1185">Reference proteome</keyword>
<keyword evidence="1" id="KW-1133">Transmembrane helix</keyword>
<sequence>MKTAPVLYILLLLFGSSSCAVIPISNHFEKAGTLKKGNVEIQGNMSTYGSFESEWGEDGTSFSSNSISMIGGRVGIGLSDKTDLKLRFEKTINANRKEFNRQHYFSIGPKFALVDDKVSLLLPFGIYNYQNDFWKEITCSIAPQFLFTFTSPDNKADLTLSAKSDILLYKDGGTISLGGSVGMGFSSDLSKWAIRPELGTFFIGGASWSFGLGFQYIILKKKK</sequence>
<dbReference type="PROSITE" id="PS51257">
    <property type="entry name" value="PROKAR_LIPOPROTEIN"/>
    <property type="match status" value="1"/>
</dbReference>
<keyword evidence="1" id="KW-0812">Transmembrane</keyword>
<reference evidence="4" key="1">
    <citation type="submission" date="2015-01" db="EMBL/GenBank/DDBJ databases">
        <title>Flavisolibacter sp./LCS9/ whole genome sequencing.</title>
        <authorList>
            <person name="Kim M.K."/>
            <person name="Srinivasan S."/>
            <person name="Lee J.-J."/>
        </authorList>
    </citation>
    <scope>NUCLEOTIDE SEQUENCE [LARGE SCALE GENOMIC DNA]</scope>
    <source>
        <strain evidence="4">LCS9</strain>
    </source>
</reference>
<accession>A0A172TVI0</accession>
<keyword evidence="2" id="KW-0732">Signal</keyword>
<evidence type="ECO:0000256" key="1">
    <source>
        <dbReference type="SAM" id="Phobius"/>
    </source>
</evidence>
<name>A0A172TVI0_9BACT</name>
<dbReference type="RefSeq" id="WP_066404025.1">
    <property type="nucleotide sequence ID" value="NZ_CP011390.1"/>
</dbReference>
<protein>
    <recommendedName>
        <fullName evidence="5">Outer membrane protein beta-barrel domain-containing protein</fullName>
    </recommendedName>
</protein>
<dbReference type="EMBL" id="CP011390">
    <property type="protein sequence ID" value="ANE50747.1"/>
    <property type="molecule type" value="Genomic_DNA"/>
</dbReference>
<proteinExistence type="predicted"/>